<evidence type="ECO:0000313" key="11">
    <source>
        <dbReference type="EMBL" id="CDI86092.1"/>
    </source>
</evidence>
<evidence type="ECO:0000313" key="12">
    <source>
        <dbReference type="Proteomes" id="UP000018201"/>
    </source>
</evidence>
<dbReference type="PANTHER" id="PTHR12196:SF2">
    <property type="entry name" value="DIPHTHINE--AMMONIA LIGASE"/>
    <property type="match status" value="1"/>
</dbReference>
<evidence type="ECO:0000259" key="10">
    <source>
        <dbReference type="Pfam" id="PF01902"/>
    </source>
</evidence>
<dbReference type="PANTHER" id="PTHR12196">
    <property type="entry name" value="DOMAIN OF UNKNOWN FUNCTION 71 DUF71 -CONTAINING PROTEIN"/>
    <property type="match status" value="1"/>
</dbReference>
<dbReference type="FunFam" id="3.90.1490.10:FF:000001">
    <property type="entry name" value="Diphthine--ammonia ligase"/>
    <property type="match status" value="1"/>
</dbReference>
<evidence type="ECO:0000256" key="9">
    <source>
        <dbReference type="ARBA" id="ARBA00048108"/>
    </source>
</evidence>
<dbReference type="FunFam" id="3.40.50.620:FF:000145">
    <property type="entry name" value="ATP-binding domain containing protein"/>
    <property type="match status" value="1"/>
</dbReference>
<dbReference type="GO" id="GO:0017183">
    <property type="term" value="P:protein histidyl modification to diphthamide"/>
    <property type="evidence" value="ECO:0007669"/>
    <property type="project" value="TreeGrafter"/>
</dbReference>
<dbReference type="AlphaFoldDB" id="U6H2L0"/>
<dbReference type="Gene3D" id="3.90.1490.10">
    <property type="entry name" value="putative n-type atp pyrophosphatase, domain 2"/>
    <property type="match status" value="1"/>
</dbReference>
<comment type="pathway">
    <text evidence="1">Protein modification; peptidyl-diphthamide biosynthesis.</text>
</comment>
<dbReference type="OrthoDB" id="686384at2759"/>
<evidence type="ECO:0000256" key="6">
    <source>
        <dbReference type="ARBA" id="ARBA00022840"/>
    </source>
</evidence>
<reference evidence="11" key="2">
    <citation type="submission" date="2013-10" db="EMBL/GenBank/DDBJ databases">
        <authorList>
            <person name="Aslett M."/>
        </authorList>
    </citation>
    <scope>NUCLEOTIDE SEQUENCE [LARGE SCALE GENOMIC DNA]</scope>
    <source>
        <strain evidence="11">Houghton</strain>
    </source>
</reference>
<dbReference type="CDD" id="cd01994">
    <property type="entry name" value="AANH_PF0828-like"/>
    <property type="match status" value="1"/>
</dbReference>
<dbReference type="SUPFAM" id="SSF52402">
    <property type="entry name" value="Adenine nucleotide alpha hydrolases-like"/>
    <property type="match status" value="1"/>
</dbReference>
<keyword evidence="5" id="KW-0547">Nucleotide-binding</keyword>
<evidence type="ECO:0000256" key="3">
    <source>
        <dbReference type="ARBA" id="ARBA00018426"/>
    </source>
</evidence>
<name>U6H2L0_9EIME</name>
<sequence length="891" mass="97535">MEKNAVALVSGGKDSIYAMHCARQLGFNIRAVATLLPRENAVETDSYMYQSVGTSLGAAVAECLGVPHYSANVKGRPINTETLQYTFSADDELYDLQLLLERVTKDHPDIEALTCGAILSEYQRRRLEYICGLVHLLPVCLMWNREQKSLLKNMVDWGLHAVVVKTASMGLTKKHLGRPISDLLPHFLELNRQYDFHVCGEGGEYETVTLDCPLFTRGSIDVSDWQQICHSDDALAPVWLQSPVRWKVVPKHPTASPDGVRAHATLHDLRWLRTKPYEDLIDVAVKDWGVDMSSGEPAATQSHCGKGADLEAGPASDSAFNEGCEYTHRFPTSSLGCILTGDICATCEEGGKVQGNTSSPANRNWVRHVTELTRRWLHDQLQKTLNNGVRARIVETVCQVCCPDIIGLPNDIFKSLGVGPVALTVVVAPLPRGVNVRLRIVLSCPEGLTVSPGLSLKSADDSVLHVHSVNLWVPSCIDGGTEAVHRLGVCASCQGVRCELASESSLTVASLFLRGCDGRLPFTCDFPEKVHCPSLLPARWTPEDYLRHELAFCTALQTVNAFVSMQYTRHLCYTGGANRGFHHDDCEHFIYETELGGAGSTKTQCTDSASRVLEKNDPRFVAPCIVVFVKLEGKEEAKTKSETKLRAVKQLIQSLIARSSAGGDRSLSADEEASQSILIVAETPSLPRQARVLMLPMWDISPRLGDRECSQTCCTGHLRQQGEKYTAAVTVVKRSLTAGTYRGSTVGGGDGSGINSVLAHLSFQQQGSYTGGCTLEDLVGQLYATLTRWLGDYSLQEGVAALRCEDKEAATVQGCKRVLELYVFYCPSYLCSLQTDSESFEASCRQRIEAGCRESATASSEFLPITTFFPVLNLAEGLMEIVAHSVYAYPK</sequence>
<keyword evidence="12" id="KW-1185">Reference proteome</keyword>
<keyword evidence="4" id="KW-0436">Ligase</keyword>
<dbReference type="EMBL" id="HG694768">
    <property type="protein sequence ID" value="CDI86092.1"/>
    <property type="molecule type" value="Genomic_DNA"/>
</dbReference>
<accession>U6H2L0</accession>
<dbReference type="VEuPathDB" id="ToxoDB:EPH_0068240"/>
<dbReference type="InterPro" id="IPR002761">
    <property type="entry name" value="Diphthami_syn_dom"/>
</dbReference>
<protein>
    <recommendedName>
        <fullName evidence="3">Diphthine--ammonia ligase</fullName>
        <ecNumber evidence="2">6.3.1.14</ecNumber>
    </recommendedName>
    <alternativeName>
        <fullName evidence="7">Diphthamide synthase</fullName>
    </alternativeName>
    <alternativeName>
        <fullName evidence="8">Diphthamide synthetase</fullName>
    </alternativeName>
</protein>
<evidence type="ECO:0000256" key="4">
    <source>
        <dbReference type="ARBA" id="ARBA00022598"/>
    </source>
</evidence>
<dbReference type="NCBIfam" id="TIGR00290">
    <property type="entry name" value="MJ0570_dom"/>
    <property type="match status" value="1"/>
</dbReference>
<organism evidence="11 12">
    <name type="scientific">Eimeria praecox</name>
    <dbReference type="NCBI Taxonomy" id="51316"/>
    <lineage>
        <taxon>Eukaryota</taxon>
        <taxon>Sar</taxon>
        <taxon>Alveolata</taxon>
        <taxon>Apicomplexa</taxon>
        <taxon>Conoidasida</taxon>
        <taxon>Coccidia</taxon>
        <taxon>Eucoccidiorida</taxon>
        <taxon>Eimeriorina</taxon>
        <taxon>Eimeriidae</taxon>
        <taxon>Eimeria</taxon>
    </lineage>
</organism>
<gene>
    <name evidence="11" type="ORF">EPH_0068240</name>
</gene>
<keyword evidence="6" id="KW-0067">ATP-binding</keyword>
<proteinExistence type="predicted"/>
<dbReference type="Gene3D" id="3.40.50.620">
    <property type="entry name" value="HUPs"/>
    <property type="match status" value="1"/>
</dbReference>
<dbReference type="Proteomes" id="UP000018201">
    <property type="component" value="Unassembled WGS sequence"/>
</dbReference>
<dbReference type="InterPro" id="IPR030662">
    <property type="entry name" value="DPH6/MJ0570"/>
</dbReference>
<dbReference type="EC" id="6.3.1.14" evidence="2"/>
<dbReference type="GO" id="GO:0017178">
    <property type="term" value="F:diphthine-ammonia ligase activity"/>
    <property type="evidence" value="ECO:0007669"/>
    <property type="project" value="UniProtKB-EC"/>
</dbReference>
<reference evidence="11" key="1">
    <citation type="submission" date="2013-10" db="EMBL/GenBank/DDBJ databases">
        <title>Genomic analysis of the causative agents of coccidiosis in chickens.</title>
        <authorList>
            <person name="Reid A.J."/>
            <person name="Blake D."/>
            <person name="Billington K."/>
            <person name="Browne H."/>
            <person name="Dunn M."/>
            <person name="Hung S."/>
            <person name="Kawahara F."/>
            <person name="Miranda-Saavedra D."/>
            <person name="Mourier T."/>
            <person name="Nagra H."/>
            <person name="Otto T.D."/>
            <person name="Rawlings N."/>
            <person name="Sanchez A."/>
            <person name="Sanders M."/>
            <person name="Subramaniam C."/>
            <person name="Tay Y."/>
            <person name="Dear P."/>
            <person name="Doerig C."/>
            <person name="Gruber A."/>
            <person name="Parkinson J."/>
            <person name="Shirley M."/>
            <person name="Wan K.L."/>
            <person name="Berriman M."/>
            <person name="Tomley F."/>
            <person name="Pain A."/>
        </authorList>
    </citation>
    <scope>NUCLEOTIDE SEQUENCE [LARGE SCALE GENOMIC DNA]</scope>
    <source>
        <strain evidence="11">Houghton</strain>
    </source>
</reference>
<evidence type="ECO:0000256" key="7">
    <source>
        <dbReference type="ARBA" id="ARBA00029814"/>
    </source>
</evidence>
<evidence type="ECO:0000256" key="8">
    <source>
        <dbReference type="ARBA" id="ARBA00031552"/>
    </source>
</evidence>
<dbReference type="InterPro" id="IPR014729">
    <property type="entry name" value="Rossmann-like_a/b/a_fold"/>
</dbReference>
<evidence type="ECO:0000256" key="2">
    <source>
        <dbReference type="ARBA" id="ARBA00012089"/>
    </source>
</evidence>
<feature type="domain" description="Diphthamide synthase" evidence="10">
    <location>
        <begin position="5"/>
        <end position="226"/>
    </location>
</feature>
<evidence type="ECO:0000256" key="5">
    <source>
        <dbReference type="ARBA" id="ARBA00022741"/>
    </source>
</evidence>
<comment type="catalytic activity">
    <reaction evidence="9">
        <text>diphthine-[translation elongation factor 2] + NH4(+) + ATP = diphthamide-[translation elongation factor 2] + AMP + diphosphate + H(+)</text>
        <dbReference type="Rhea" id="RHEA:19753"/>
        <dbReference type="Rhea" id="RHEA-COMP:10172"/>
        <dbReference type="Rhea" id="RHEA-COMP:10174"/>
        <dbReference type="ChEBI" id="CHEBI:15378"/>
        <dbReference type="ChEBI" id="CHEBI:16692"/>
        <dbReference type="ChEBI" id="CHEBI:28938"/>
        <dbReference type="ChEBI" id="CHEBI:30616"/>
        <dbReference type="ChEBI" id="CHEBI:33019"/>
        <dbReference type="ChEBI" id="CHEBI:82696"/>
        <dbReference type="ChEBI" id="CHEBI:456215"/>
        <dbReference type="EC" id="6.3.1.14"/>
    </reaction>
</comment>
<evidence type="ECO:0000256" key="1">
    <source>
        <dbReference type="ARBA" id="ARBA00005156"/>
    </source>
</evidence>
<dbReference type="Pfam" id="PF01902">
    <property type="entry name" value="Diphthami_syn_2"/>
    <property type="match status" value="1"/>
</dbReference>
<dbReference type="GO" id="GO:0005524">
    <property type="term" value="F:ATP binding"/>
    <property type="evidence" value="ECO:0007669"/>
    <property type="project" value="UniProtKB-KW"/>
</dbReference>